<organism evidence="2 3">
    <name type="scientific">Suttonella indologenes</name>
    <dbReference type="NCBI Taxonomy" id="13276"/>
    <lineage>
        <taxon>Bacteria</taxon>
        <taxon>Pseudomonadati</taxon>
        <taxon>Pseudomonadota</taxon>
        <taxon>Gammaproteobacteria</taxon>
        <taxon>Cardiobacteriales</taxon>
        <taxon>Cardiobacteriaceae</taxon>
        <taxon>Suttonella</taxon>
    </lineage>
</organism>
<feature type="transmembrane region" description="Helical" evidence="1">
    <location>
        <begin position="6"/>
        <end position="24"/>
    </location>
</feature>
<evidence type="ECO:0000313" key="2">
    <source>
        <dbReference type="EMBL" id="SUO98100.1"/>
    </source>
</evidence>
<keyword evidence="1" id="KW-1133">Transmembrane helix</keyword>
<dbReference type="RefSeq" id="WP_115218971.1">
    <property type="nucleotide sequence ID" value="NZ_UHIA01000004.1"/>
</dbReference>
<feature type="transmembrane region" description="Helical" evidence="1">
    <location>
        <begin position="54"/>
        <end position="72"/>
    </location>
</feature>
<evidence type="ECO:0000313" key="3">
    <source>
        <dbReference type="Proteomes" id="UP000254575"/>
    </source>
</evidence>
<gene>
    <name evidence="2" type="ORF">NCTC10717_01841</name>
</gene>
<name>A0A380MZW1_9GAMM</name>
<keyword evidence="1" id="KW-0812">Transmembrane</keyword>
<dbReference type="AlphaFoldDB" id="A0A380MZW1"/>
<dbReference type="EMBL" id="UHIA01000004">
    <property type="protein sequence ID" value="SUO98100.1"/>
    <property type="molecule type" value="Genomic_DNA"/>
</dbReference>
<accession>A0A380MZW1</accession>
<dbReference type="Proteomes" id="UP000254575">
    <property type="component" value="Unassembled WGS sequence"/>
</dbReference>
<feature type="transmembrane region" description="Helical" evidence="1">
    <location>
        <begin position="84"/>
        <end position="104"/>
    </location>
</feature>
<reference evidence="2 3" key="1">
    <citation type="submission" date="2018-06" db="EMBL/GenBank/DDBJ databases">
        <authorList>
            <consortium name="Pathogen Informatics"/>
            <person name="Doyle S."/>
        </authorList>
    </citation>
    <scope>NUCLEOTIDE SEQUENCE [LARGE SCALE GENOMIC DNA]</scope>
    <source>
        <strain evidence="2 3">NCTC10717</strain>
    </source>
</reference>
<keyword evidence="1" id="KW-0472">Membrane</keyword>
<keyword evidence="3" id="KW-1185">Reference proteome</keyword>
<evidence type="ECO:0000256" key="1">
    <source>
        <dbReference type="SAM" id="Phobius"/>
    </source>
</evidence>
<proteinExistence type="predicted"/>
<protein>
    <submittedName>
        <fullName evidence="2">Uncharacterized protein</fullName>
    </submittedName>
</protein>
<sequence length="137" mass="15581">MELFELFAMGVIALIISAVCWGLLNVPLTKTLGFLCDDERDGVKEVAAIFWQRLYLGLTLFLPMLCVLLFVPNGQHDLGKIILYSLRWSIFGGVSLLLVLAYLVRKQIQVLQKEKLLRQTEKQQNIISENTENKVIS</sequence>